<evidence type="ECO:0000259" key="1">
    <source>
        <dbReference type="SMART" id="SM00867"/>
    </source>
</evidence>
<proteinExistence type="predicted"/>
<dbReference type="SUPFAM" id="SSF101874">
    <property type="entry name" value="YceI-like"/>
    <property type="match status" value="1"/>
</dbReference>
<feature type="domain" description="Lipid/polyisoprenoid-binding YceI-like" evidence="1">
    <location>
        <begin position="52"/>
        <end position="213"/>
    </location>
</feature>
<gene>
    <name evidence="2" type="ORF">SOCEGT47_020770</name>
</gene>
<dbReference type="PANTHER" id="PTHR34406:SF1">
    <property type="entry name" value="PROTEIN YCEI"/>
    <property type="match status" value="1"/>
</dbReference>
<name>A0A4P2PY49_SORCE</name>
<dbReference type="Proteomes" id="UP000295781">
    <property type="component" value="Chromosome"/>
</dbReference>
<dbReference type="AlphaFoldDB" id="A0A4P2PY49"/>
<dbReference type="OrthoDB" id="9811006at2"/>
<evidence type="ECO:0000313" key="2">
    <source>
        <dbReference type="EMBL" id="AUX21591.1"/>
    </source>
</evidence>
<reference evidence="2 3" key="1">
    <citation type="submission" date="2015-09" db="EMBL/GenBank/DDBJ databases">
        <title>Sorangium comparison.</title>
        <authorList>
            <person name="Zaburannyi N."/>
            <person name="Bunk B."/>
            <person name="Overmann J."/>
            <person name="Mueller R."/>
        </authorList>
    </citation>
    <scope>NUCLEOTIDE SEQUENCE [LARGE SCALE GENOMIC DNA]</scope>
    <source>
        <strain evidence="2 3">So ceGT47</strain>
    </source>
</reference>
<dbReference type="Gene3D" id="2.40.128.110">
    <property type="entry name" value="Lipid/polyisoprenoid-binding, YceI-like"/>
    <property type="match status" value="1"/>
</dbReference>
<dbReference type="InterPro" id="IPR036761">
    <property type="entry name" value="TTHA0802/YceI-like_sf"/>
</dbReference>
<dbReference type="PANTHER" id="PTHR34406">
    <property type="entry name" value="PROTEIN YCEI"/>
    <property type="match status" value="1"/>
</dbReference>
<sequence>MREMIRAVGLTAILLGAVACEDPTKDKAKATVTEATKPAPQAEAPAAAAAEELAIDAQASKIEFVGSKVTGKHEGSFPGFTGKIAFSADKLEASKIDVTIDMTSLKTDDDKLTGHLKTADFFDTEKFPKATFVSTSIKPGGASGATHTVEGTLELHGVKKTISFPATVNAAADAVTAKSEFSINRKDFGINYPGKTDDLIRDDVLIKLDIRAPRKKS</sequence>
<dbReference type="EMBL" id="CP012670">
    <property type="protein sequence ID" value="AUX21591.1"/>
    <property type="molecule type" value="Genomic_DNA"/>
</dbReference>
<protein>
    <recommendedName>
        <fullName evidence="1">Lipid/polyisoprenoid-binding YceI-like domain-containing protein</fullName>
    </recommendedName>
</protein>
<dbReference type="PROSITE" id="PS51257">
    <property type="entry name" value="PROKAR_LIPOPROTEIN"/>
    <property type="match status" value="1"/>
</dbReference>
<dbReference type="InterPro" id="IPR007372">
    <property type="entry name" value="Lipid/polyisoprenoid-bd_YceI"/>
</dbReference>
<organism evidence="2 3">
    <name type="scientific">Sorangium cellulosum</name>
    <name type="common">Polyangium cellulosum</name>
    <dbReference type="NCBI Taxonomy" id="56"/>
    <lineage>
        <taxon>Bacteria</taxon>
        <taxon>Pseudomonadati</taxon>
        <taxon>Myxococcota</taxon>
        <taxon>Polyangia</taxon>
        <taxon>Polyangiales</taxon>
        <taxon>Polyangiaceae</taxon>
        <taxon>Sorangium</taxon>
    </lineage>
</organism>
<dbReference type="SMART" id="SM00867">
    <property type="entry name" value="YceI"/>
    <property type="match status" value="1"/>
</dbReference>
<evidence type="ECO:0000313" key="3">
    <source>
        <dbReference type="Proteomes" id="UP000295781"/>
    </source>
</evidence>
<accession>A0A4P2PY49</accession>
<dbReference type="Pfam" id="PF04264">
    <property type="entry name" value="YceI"/>
    <property type="match status" value="1"/>
</dbReference>